<keyword evidence="3" id="KW-0808">Transferase</keyword>
<evidence type="ECO:0000313" key="6">
    <source>
        <dbReference type="EMBL" id="GLS06345.1"/>
    </source>
</evidence>
<dbReference type="PANTHER" id="PTHR43369">
    <property type="entry name" value="PHOSPHORIBOSYLGLYCINAMIDE FORMYLTRANSFERASE"/>
    <property type="match status" value="1"/>
</dbReference>
<proteinExistence type="predicted"/>
<accession>A0ABQ6BWK1</accession>
<dbReference type="InterPro" id="IPR036477">
    <property type="entry name" value="Formyl_transf_N_sf"/>
</dbReference>
<dbReference type="Proteomes" id="UP001156836">
    <property type="component" value="Unassembled WGS sequence"/>
</dbReference>
<dbReference type="Gene3D" id="3.40.50.170">
    <property type="entry name" value="Formyl transferase, N-terminal domain"/>
    <property type="match status" value="1"/>
</dbReference>
<feature type="region of interest" description="Disordered" evidence="5">
    <location>
        <begin position="107"/>
        <end position="126"/>
    </location>
</feature>
<keyword evidence="4" id="KW-0658">Purine biosynthesis</keyword>
<organism evidence="6 7">
    <name type="scientific">Chitiniphilus shinanonensis</name>
    <dbReference type="NCBI Taxonomy" id="553088"/>
    <lineage>
        <taxon>Bacteria</taxon>
        <taxon>Pseudomonadati</taxon>
        <taxon>Pseudomonadota</taxon>
        <taxon>Betaproteobacteria</taxon>
        <taxon>Neisseriales</taxon>
        <taxon>Chitinibacteraceae</taxon>
        <taxon>Chitiniphilus</taxon>
    </lineage>
</organism>
<comment type="pathway">
    <text evidence="1">Purine metabolism; IMP biosynthesis via de novo pathway; N(2)-formyl-N(1)-(5-phospho-D-ribosyl)glycinamide from N(1)-(5-phospho-D-ribosyl)glycinamide (10-formyl THF route): step 1/1.</text>
</comment>
<sequence>MSKTKLVYIWSLRNAAADQAGRHIAYKGEQRYMQSPLEHLAHLLNDTWLGDVYTLAGVIHDDDEHLPRDRERLGDYGFSPRPGAPWFYPAGLTVQGRPLETLRHAVPSSYRRHPPGAPERGPGKHDFERRLHDRLVALGAELVVLDGLLIILDELVRPGADFARRIVNIHPGITRPDSPFQRRGAYATLDALYGARGLRVDDWATLRTVPAPRIPMTGASFHYVDNGIDSGEVIVDVLDTHIDPADTILELRWNNFNRSLFPALAQGLAHLVGAGLTRASDTPNPLEPAELLP</sequence>
<gene>
    <name evidence="6" type="primary">pvdF</name>
    <name evidence="6" type="ORF">GCM10007860_35270</name>
</gene>
<evidence type="ECO:0000256" key="1">
    <source>
        <dbReference type="ARBA" id="ARBA00005054"/>
    </source>
</evidence>
<keyword evidence="7" id="KW-1185">Reference proteome</keyword>
<reference evidence="7" key="1">
    <citation type="journal article" date="2019" name="Int. J. Syst. Evol. Microbiol.">
        <title>The Global Catalogue of Microorganisms (GCM) 10K type strain sequencing project: providing services to taxonomists for standard genome sequencing and annotation.</title>
        <authorList>
            <consortium name="The Broad Institute Genomics Platform"/>
            <consortium name="The Broad Institute Genome Sequencing Center for Infectious Disease"/>
            <person name="Wu L."/>
            <person name="Ma J."/>
        </authorList>
    </citation>
    <scope>NUCLEOTIDE SEQUENCE [LARGE SCALE GENOMIC DNA]</scope>
    <source>
        <strain evidence="7">NBRC 104970</strain>
    </source>
</reference>
<evidence type="ECO:0000256" key="5">
    <source>
        <dbReference type="SAM" id="MobiDB-lite"/>
    </source>
</evidence>
<evidence type="ECO:0000256" key="2">
    <source>
        <dbReference type="ARBA" id="ARBA00012254"/>
    </source>
</evidence>
<evidence type="ECO:0000256" key="3">
    <source>
        <dbReference type="ARBA" id="ARBA00022679"/>
    </source>
</evidence>
<dbReference type="EC" id="2.1.2.2" evidence="2"/>
<evidence type="ECO:0000313" key="7">
    <source>
        <dbReference type="Proteomes" id="UP001156836"/>
    </source>
</evidence>
<evidence type="ECO:0000256" key="4">
    <source>
        <dbReference type="ARBA" id="ARBA00022755"/>
    </source>
</evidence>
<dbReference type="SUPFAM" id="SSF53328">
    <property type="entry name" value="Formyltransferase"/>
    <property type="match status" value="1"/>
</dbReference>
<dbReference type="EMBL" id="BSOZ01000148">
    <property type="protein sequence ID" value="GLS06345.1"/>
    <property type="molecule type" value="Genomic_DNA"/>
</dbReference>
<comment type="caution">
    <text evidence="6">The sequence shown here is derived from an EMBL/GenBank/DDBJ whole genome shotgun (WGS) entry which is preliminary data.</text>
</comment>
<protein>
    <recommendedName>
        <fullName evidence="2">phosphoribosylglycinamide formyltransferase 1</fullName>
        <ecNumber evidence="2">2.1.2.2</ecNumber>
    </recommendedName>
</protein>
<dbReference type="PANTHER" id="PTHR43369:SF2">
    <property type="entry name" value="PHOSPHORIBOSYLGLYCINAMIDE FORMYLTRANSFERASE"/>
    <property type="match status" value="1"/>
</dbReference>
<name>A0ABQ6BWK1_9NEIS</name>
<dbReference type="RefSeq" id="WP_018748713.1">
    <property type="nucleotide sequence ID" value="NZ_BSOZ01000148.1"/>
</dbReference>